<comment type="similarity">
    <text evidence="1">Belongs to the phosphate/phosphite/phosphonate binding protein family.</text>
</comment>
<comment type="caution">
    <text evidence="4">The sequence shown here is derived from an EMBL/GenBank/DDBJ whole genome shotgun (WGS) entry which is preliminary data.</text>
</comment>
<dbReference type="Gene3D" id="3.40.190.10">
    <property type="entry name" value="Periplasmic binding protein-like II"/>
    <property type="match status" value="2"/>
</dbReference>
<gene>
    <name evidence="4" type="primary">phnD</name>
    <name evidence="4" type="ORF">HEQ75_02345</name>
</gene>
<name>A0ABX1DXP5_9PROT</name>
<feature type="chain" id="PRO_5045971539" evidence="3">
    <location>
        <begin position="21"/>
        <end position="307"/>
    </location>
</feature>
<reference evidence="4 5" key="1">
    <citation type="submission" date="2020-03" db="EMBL/GenBank/DDBJ databases">
        <title>Roseomonas selenitidurans sp. nov. isolated from urban soil.</title>
        <authorList>
            <person name="Liu H."/>
        </authorList>
    </citation>
    <scope>NUCLEOTIDE SEQUENCE [LARGE SCALE GENOMIC DNA]</scope>
    <source>
        <strain evidence="4 5">BU-1</strain>
    </source>
</reference>
<dbReference type="InterPro" id="IPR005770">
    <property type="entry name" value="PhnD"/>
</dbReference>
<keyword evidence="5" id="KW-1185">Reference proteome</keyword>
<evidence type="ECO:0000313" key="5">
    <source>
        <dbReference type="Proteomes" id="UP000787635"/>
    </source>
</evidence>
<dbReference type="NCBIfam" id="TIGR01098">
    <property type="entry name" value="3A0109s03R"/>
    <property type="match status" value="1"/>
</dbReference>
<sequence>MKNLLAALGLCFGLGTSALAQTPAAAPDWRQQFRQITFGVASGENQQEGNLRWAPMAPYLQQCLGIERVTIRVSNDYSAMIEAMAQGDVHLAWYGPAQYAILSDLTRGDVVPVAVDVSPQGDMGYRWVIIVRADSPIRTLEDLRGKSVGWATPTSTSGYVLPMQYFRERGWVDERGQSSFFGRLVQTGSHDNGMVSVAQGRLDATTGWYYSPQAGAHVRAAGAGTIKLEDIRFIHESGLIPNAPFTTRRSYPEPMRAKMSECLVNMRYTAPEAWATVSRNVFGGIGLVSHEAYEPFIALRQAERRRR</sequence>
<proteinExistence type="inferred from homology"/>
<accession>A0ABX1DXP5</accession>
<evidence type="ECO:0000313" key="4">
    <source>
        <dbReference type="EMBL" id="NKC29687.1"/>
    </source>
</evidence>
<evidence type="ECO:0000256" key="1">
    <source>
        <dbReference type="ARBA" id="ARBA00007162"/>
    </source>
</evidence>
<evidence type="ECO:0000256" key="3">
    <source>
        <dbReference type="SAM" id="SignalP"/>
    </source>
</evidence>
<evidence type="ECO:0000256" key="2">
    <source>
        <dbReference type="ARBA" id="ARBA00022729"/>
    </source>
</evidence>
<dbReference type="Proteomes" id="UP000787635">
    <property type="component" value="Unassembled WGS sequence"/>
</dbReference>
<dbReference type="RefSeq" id="WP_168027305.1">
    <property type="nucleotide sequence ID" value="NZ_JAAVNE010000002.1"/>
</dbReference>
<dbReference type="Pfam" id="PF12974">
    <property type="entry name" value="Phosphonate-bd"/>
    <property type="match status" value="1"/>
</dbReference>
<dbReference type="CDD" id="cd01071">
    <property type="entry name" value="PBP2_PhnD_like"/>
    <property type="match status" value="1"/>
</dbReference>
<organism evidence="4 5">
    <name type="scientific">Falsiroseomonas selenitidurans</name>
    <dbReference type="NCBI Taxonomy" id="2716335"/>
    <lineage>
        <taxon>Bacteria</taxon>
        <taxon>Pseudomonadati</taxon>
        <taxon>Pseudomonadota</taxon>
        <taxon>Alphaproteobacteria</taxon>
        <taxon>Acetobacterales</taxon>
        <taxon>Roseomonadaceae</taxon>
        <taxon>Falsiroseomonas</taxon>
    </lineage>
</organism>
<protein>
    <submittedName>
        <fullName evidence="4">Phosphate/phosphite/phosphonate ABC transporter substrate-binding protein</fullName>
    </submittedName>
</protein>
<dbReference type="PANTHER" id="PTHR35841">
    <property type="entry name" value="PHOSPHONATES-BINDING PERIPLASMIC PROTEIN"/>
    <property type="match status" value="1"/>
</dbReference>
<keyword evidence="2 3" id="KW-0732">Signal</keyword>
<dbReference type="PANTHER" id="PTHR35841:SF1">
    <property type="entry name" value="PHOSPHONATES-BINDING PERIPLASMIC PROTEIN"/>
    <property type="match status" value="1"/>
</dbReference>
<dbReference type="SUPFAM" id="SSF53850">
    <property type="entry name" value="Periplasmic binding protein-like II"/>
    <property type="match status" value="1"/>
</dbReference>
<feature type="signal peptide" evidence="3">
    <location>
        <begin position="1"/>
        <end position="20"/>
    </location>
</feature>
<dbReference type="EMBL" id="JAAVNE010000002">
    <property type="protein sequence ID" value="NKC29687.1"/>
    <property type="molecule type" value="Genomic_DNA"/>
</dbReference>